<name>A0A558EUR4_9GAMM</name>
<accession>A0A558EUR4</accession>
<dbReference type="RefSeq" id="WP_111828387.1">
    <property type="nucleotide sequence ID" value="NZ_BKKW01000145.1"/>
</dbReference>
<organism evidence="2 3">
    <name type="scientific">Acinetobacter colistiniresistens</name>
    <dbReference type="NCBI Taxonomy" id="280145"/>
    <lineage>
        <taxon>Bacteria</taxon>
        <taxon>Pseudomonadati</taxon>
        <taxon>Pseudomonadota</taxon>
        <taxon>Gammaproteobacteria</taxon>
        <taxon>Moraxellales</taxon>
        <taxon>Moraxellaceae</taxon>
        <taxon>Acinetobacter</taxon>
    </lineage>
</organism>
<dbReference type="EMBL" id="VMTP01000106">
    <property type="protein sequence ID" value="TVT76783.1"/>
    <property type="molecule type" value="Genomic_DNA"/>
</dbReference>
<gene>
    <name evidence="2" type="ORF">FPV60_19615</name>
</gene>
<dbReference type="AlphaFoldDB" id="A0A558EUR4"/>
<comment type="caution">
    <text evidence="2">The sequence shown here is derived from an EMBL/GenBank/DDBJ whole genome shotgun (WGS) entry which is preliminary data.</text>
</comment>
<feature type="transmembrane region" description="Helical" evidence="1">
    <location>
        <begin position="6"/>
        <end position="23"/>
    </location>
</feature>
<proteinExistence type="predicted"/>
<feature type="transmembrane region" description="Helical" evidence="1">
    <location>
        <begin position="28"/>
        <end position="45"/>
    </location>
</feature>
<evidence type="ECO:0000256" key="1">
    <source>
        <dbReference type="SAM" id="Phobius"/>
    </source>
</evidence>
<protein>
    <submittedName>
        <fullName evidence="2">Uncharacterized protein</fullName>
    </submittedName>
</protein>
<evidence type="ECO:0000313" key="2">
    <source>
        <dbReference type="EMBL" id="TVT76783.1"/>
    </source>
</evidence>
<reference evidence="2 3" key="1">
    <citation type="submission" date="2019-07" db="EMBL/GenBank/DDBJ databases">
        <title>Draft Genome Sequence of the first blaOXA-58-Harboring Acinetobacter colistiniresistens clinical isolate from Brazil.</title>
        <authorList>
            <person name="Favaro L.S."/>
            <person name="Paula-Petroli S.B."/>
            <person name="Moura C.F."/>
            <person name="Tognim M.C.B."/>
            <person name="Venancio E.J."/>
            <person name="Yamada-Ogatta S.F."/>
            <person name="Carrara-Marroni F.E."/>
        </authorList>
    </citation>
    <scope>NUCLEOTIDE SEQUENCE [LARGE SCALE GENOMIC DNA]</scope>
    <source>
        <strain evidence="2 3">DL</strain>
    </source>
</reference>
<dbReference type="Proteomes" id="UP000316981">
    <property type="component" value="Unassembled WGS sequence"/>
</dbReference>
<keyword evidence="1" id="KW-0812">Transmembrane</keyword>
<keyword evidence="1" id="KW-0472">Membrane</keyword>
<keyword evidence="1" id="KW-1133">Transmembrane helix</keyword>
<evidence type="ECO:0000313" key="3">
    <source>
        <dbReference type="Proteomes" id="UP000316981"/>
    </source>
</evidence>
<sequence>MFFYIISWMYKIFFIVGFFLIISKKNKLVYCGFIFWFASLFTYLYDLKKNSENSTYIRRDVCGKYIISSPKTSMRGAGKVLDVKINVESYGEFHFEAGADDFNRDTEGMNLKDREICVNVNIRILDGKEDLENVTGARKIIVK</sequence>